<dbReference type="RefSeq" id="WP_145207547.1">
    <property type="nucleotide sequence ID" value="NZ_CP036432.1"/>
</dbReference>
<dbReference type="InterPro" id="IPR013237">
    <property type="entry name" value="Phage_T7_Gp4_N"/>
</dbReference>
<evidence type="ECO:0000313" key="3">
    <source>
        <dbReference type="EMBL" id="QDV81804.1"/>
    </source>
</evidence>
<protein>
    <submittedName>
        <fullName evidence="3">Zinc-binding domain of primase-helicase</fullName>
    </submittedName>
</protein>
<sequence length="368" mass="39915">MPFYNLDELRRAAAGRWAEILISAGIPAQVLDGRNRPCPKCGGRDRFAAFPDLQQRGAVHCRHCFTRGCAIPPSDGIATLRWWLGCSFAESLSFLADAVGVAPERGDHSPSQPGGGSRASHLAGQHASTFTSSFRTDLPQHVIDAHTQFARDAYRRIDRQTRRRLAEQLSVNENALRALRVGLTADGQGSTWPMRNEAHAVIGVRISGLPWTDQCRAKWSRRGSQSGIFVARRRKTNATSNADSTTLFITEGASDTAAAIGLGLWVIGRASCSASTFFVDRYIHRHLPSRLTIIADNDEAGKNGAKRLAKSLCQGLPKSLSEVEVIVPPAPANDFRAWVAAATTPINLADAPTLATFAPMKQTTFDFG</sequence>
<reference evidence="3 4" key="1">
    <citation type="submission" date="2019-02" db="EMBL/GenBank/DDBJ databases">
        <title>Deep-cultivation of Planctomycetes and their phenomic and genomic characterization uncovers novel biology.</title>
        <authorList>
            <person name="Wiegand S."/>
            <person name="Jogler M."/>
            <person name="Boedeker C."/>
            <person name="Pinto D."/>
            <person name="Vollmers J."/>
            <person name="Rivas-Marin E."/>
            <person name="Kohn T."/>
            <person name="Peeters S.H."/>
            <person name="Heuer A."/>
            <person name="Rast P."/>
            <person name="Oberbeckmann S."/>
            <person name="Bunk B."/>
            <person name="Jeske O."/>
            <person name="Meyerdierks A."/>
            <person name="Storesund J.E."/>
            <person name="Kallscheuer N."/>
            <person name="Luecker S."/>
            <person name="Lage O.M."/>
            <person name="Pohl T."/>
            <person name="Merkel B.J."/>
            <person name="Hornburger P."/>
            <person name="Mueller R.-W."/>
            <person name="Bruemmer F."/>
            <person name="Labrenz M."/>
            <person name="Spormann A.M."/>
            <person name="Op den Camp H."/>
            <person name="Overmann J."/>
            <person name="Amann R."/>
            <person name="Jetten M.S.M."/>
            <person name="Mascher T."/>
            <person name="Medema M.H."/>
            <person name="Devos D.P."/>
            <person name="Kaster A.-K."/>
            <person name="Ovreas L."/>
            <person name="Rohde M."/>
            <person name="Galperin M.Y."/>
            <person name="Jogler C."/>
        </authorList>
    </citation>
    <scope>NUCLEOTIDE SEQUENCE [LARGE SCALE GENOMIC DNA]</scope>
    <source>
        <strain evidence="3 4">TBK1r</strain>
    </source>
</reference>
<feature type="region of interest" description="Disordered" evidence="1">
    <location>
        <begin position="103"/>
        <end position="123"/>
    </location>
</feature>
<organism evidence="3 4">
    <name type="scientific">Stieleria magnilauensis</name>
    <dbReference type="NCBI Taxonomy" id="2527963"/>
    <lineage>
        <taxon>Bacteria</taxon>
        <taxon>Pseudomonadati</taxon>
        <taxon>Planctomycetota</taxon>
        <taxon>Planctomycetia</taxon>
        <taxon>Pirellulales</taxon>
        <taxon>Pirellulaceae</taxon>
        <taxon>Stieleria</taxon>
    </lineage>
</organism>
<gene>
    <name evidence="3" type="ORF">TBK1r_07260</name>
</gene>
<dbReference type="SUPFAM" id="SSF57783">
    <property type="entry name" value="Zinc beta-ribbon"/>
    <property type="match status" value="1"/>
</dbReference>
<evidence type="ECO:0000313" key="4">
    <source>
        <dbReference type="Proteomes" id="UP000318081"/>
    </source>
</evidence>
<dbReference type="Gene3D" id="3.40.1360.10">
    <property type="match status" value="1"/>
</dbReference>
<evidence type="ECO:0000259" key="2">
    <source>
        <dbReference type="SMART" id="SM00778"/>
    </source>
</evidence>
<dbReference type="Proteomes" id="UP000318081">
    <property type="component" value="Chromosome"/>
</dbReference>
<proteinExistence type="predicted"/>
<keyword evidence="4" id="KW-1185">Reference proteome</keyword>
<dbReference type="Pfam" id="PF08273">
    <property type="entry name" value="Zn_Ribbon_Prim"/>
    <property type="match status" value="1"/>
</dbReference>
<evidence type="ECO:0000256" key="1">
    <source>
        <dbReference type="SAM" id="MobiDB-lite"/>
    </source>
</evidence>
<feature type="domain" description="DNA primase/helicase Gp4 N-terminal Bacteriophage T7-like" evidence="2">
    <location>
        <begin position="33"/>
        <end position="77"/>
    </location>
</feature>
<dbReference type="CDD" id="cd01029">
    <property type="entry name" value="TOPRIM_primases"/>
    <property type="match status" value="1"/>
</dbReference>
<dbReference type="InterPro" id="IPR034154">
    <property type="entry name" value="TOPRIM_DnaG/twinkle"/>
</dbReference>
<dbReference type="SMART" id="SM00778">
    <property type="entry name" value="Prim_Zn_Ribbon"/>
    <property type="match status" value="1"/>
</dbReference>
<accession>A0ABX5XPI5</accession>
<dbReference type="EMBL" id="CP036432">
    <property type="protein sequence ID" value="QDV81804.1"/>
    <property type="molecule type" value="Genomic_DNA"/>
</dbReference>
<name>A0ABX5XPI5_9BACT</name>